<keyword evidence="2" id="KW-1185">Reference proteome</keyword>
<gene>
    <name evidence="1" type="ORF">N8I77_003554</name>
</gene>
<dbReference type="EMBL" id="JAUJFL010000002">
    <property type="protein sequence ID" value="KAK2610098.1"/>
    <property type="molecule type" value="Genomic_DNA"/>
</dbReference>
<dbReference type="Gene3D" id="3.30.70.1990">
    <property type="match status" value="1"/>
</dbReference>
<dbReference type="Proteomes" id="UP001265746">
    <property type="component" value="Unassembled WGS sequence"/>
</dbReference>
<evidence type="ECO:0000313" key="2">
    <source>
        <dbReference type="Proteomes" id="UP001265746"/>
    </source>
</evidence>
<accession>A0AAD9SJH9</accession>
<comment type="caution">
    <text evidence="1">The sequence shown here is derived from an EMBL/GenBank/DDBJ whole genome shotgun (WGS) entry which is preliminary data.</text>
</comment>
<proteinExistence type="predicted"/>
<protein>
    <submittedName>
        <fullName evidence="1">Uncharacterized protein</fullName>
    </submittedName>
</protein>
<reference evidence="1" key="1">
    <citation type="submission" date="2023-06" db="EMBL/GenBank/DDBJ databases">
        <authorList>
            <person name="Noh H."/>
        </authorList>
    </citation>
    <scope>NUCLEOTIDE SEQUENCE</scope>
    <source>
        <strain evidence="1">DUCC20226</strain>
    </source>
</reference>
<dbReference type="InterPro" id="IPR036188">
    <property type="entry name" value="FAD/NAD-bd_sf"/>
</dbReference>
<dbReference type="Gene3D" id="3.50.50.60">
    <property type="entry name" value="FAD/NAD(P)-binding domain"/>
    <property type="match status" value="1"/>
</dbReference>
<organism evidence="1 2">
    <name type="scientific">Phomopsis amygdali</name>
    <name type="common">Fusicoccum amygdali</name>
    <dbReference type="NCBI Taxonomy" id="1214568"/>
    <lineage>
        <taxon>Eukaryota</taxon>
        <taxon>Fungi</taxon>
        <taxon>Dikarya</taxon>
        <taxon>Ascomycota</taxon>
        <taxon>Pezizomycotina</taxon>
        <taxon>Sordariomycetes</taxon>
        <taxon>Sordariomycetidae</taxon>
        <taxon>Diaporthales</taxon>
        <taxon>Diaporthaceae</taxon>
        <taxon>Diaporthe</taxon>
    </lineage>
</organism>
<evidence type="ECO:0000313" key="1">
    <source>
        <dbReference type="EMBL" id="KAK2610098.1"/>
    </source>
</evidence>
<sequence>MSRQESQQPCVLVDSPEGPKLIIARKVLITAPLIKVYDSRDNFDLIEDDDSLFKQFFANGYCTGIIKNTGLPANFTATGADSHQPYGIPMLPGLYRIASVPALRGLF</sequence>
<dbReference type="AlphaFoldDB" id="A0AAD9SJH9"/>
<name>A0AAD9SJH9_PHOAM</name>